<keyword evidence="1" id="KW-0472">Membrane</keyword>
<evidence type="ECO:0000313" key="2">
    <source>
        <dbReference type="EMBL" id="NER14805.1"/>
    </source>
</evidence>
<keyword evidence="1" id="KW-0812">Transmembrane</keyword>
<evidence type="ECO:0000313" key="3">
    <source>
        <dbReference type="Proteomes" id="UP000468581"/>
    </source>
</evidence>
<dbReference type="RefSeq" id="WP_163608085.1">
    <property type="nucleotide sequence ID" value="NZ_JAABOO010000003.1"/>
</dbReference>
<keyword evidence="1" id="KW-1133">Transmembrane helix</keyword>
<dbReference type="AlphaFoldDB" id="A0A6P0UNR0"/>
<dbReference type="Proteomes" id="UP000468581">
    <property type="component" value="Unassembled WGS sequence"/>
</dbReference>
<feature type="transmembrane region" description="Helical" evidence="1">
    <location>
        <begin position="58"/>
        <end position="75"/>
    </location>
</feature>
<dbReference type="InterPro" id="IPR026414">
    <property type="entry name" value="ExosoTase_F-assoc_memb"/>
</dbReference>
<feature type="transmembrane region" description="Helical" evidence="1">
    <location>
        <begin position="87"/>
        <end position="104"/>
    </location>
</feature>
<gene>
    <name evidence="2" type="ORF">GWK08_15215</name>
</gene>
<sequence length="151" mass="18128">MKFVLKYSGIGILCILLILIRAFENELFYDPFIRFFKSEFTRIASPDYNWPVLLLNHFFRYALNAIISLLIIYLFFRDRQIVKVSALIYGIAFILLIPVYFYLLRHLEENYLATFYVRRFLIQPLLVFILIPAFYYQKKRQSAVNESINKS</sequence>
<protein>
    <submittedName>
        <fullName evidence="2">Exosortase F system-associated protein</fullName>
    </submittedName>
</protein>
<reference evidence="2 3" key="1">
    <citation type="submission" date="2020-01" db="EMBL/GenBank/DDBJ databases">
        <title>Leptobacterium flavescens.</title>
        <authorList>
            <person name="Wang G."/>
        </authorList>
    </citation>
    <scope>NUCLEOTIDE SEQUENCE [LARGE SCALE GENOMIC DNA]</scope>
    <source>
        <strain evidence="2 3">KCTC 22160</strain>
    </source>
</reference>
<accession>A0A6P0UNR0</accession>
<feature type="transmembrane region" description="Helical" evidence="1">
    <location>
        <begin position="116"/>
        <end position="136"/>
    </location>
</feature>
<keyword evidence="3" id="KW-1185">Reference proteome</keyword>
<comment type="caution">
    <text evidence="2">The sequence shown here is derived from an EMBL/GenBank/DDBJ whole genome shotgun (WGS) entry which is preliminary data.</text>
</comment>
<dbReference type="EMBL" id="JAABOO010000003">
    <property type="protein sequence ID" value="NER14805.1"/>
    <property type="molecule type" value="Genomic_DNA"/>
</dbReference>
<evidence type="ECO:0000256" key="1">
    <source>
        <dbReference type="SAM" id="Phobius"/>
    </source>
</evidence>
<proteinExistence type="predicted"/>
<dbReference type="NCBIfam" id="TIGR04127">
    <property type="entry name" value="flavo_near_exo"/>
    <property type="match status" value="1"/>
</dbReference>
<organism evidence="2 3">
    <name type="scientific">Leptobacterium flavescens</name>
    <dbReference type="NCBI Taxonomy" id="472055"/>
    <lineage>
        <taxon>Bacteria</taxon>
        <taxon>Pseudomonadati</taxon>
        <taxon>Bacteroidota</taxon>
        <taxon>Flavobacteriia</taxon>
        <taxon>Flavobacteriales</taxon>
        <taxon>Flavobacteriaceae</taxon>
        <taxon>Leptobacterium</taxon>
    </lineage>
</organism>
<name>A0A6P0UNR0_9FLAO</name>